<gene>
    <name evidence="1" type="ORF">PAPOLLO_LOCUS15907</name>
</gene>
<dbReference type="Proteomes" id="UP000691718">
    <property type="component" value="Unassembled WGS sequence"/>
</dbReference>
<comment type="caution">
    <text evidence="1">The sequence shown here is derived from an EMBL/GenBank/DDBJ whole genome shotgun (WGS) entry which is preliminary data.</text>
</comment>
<dbReference type="EMBL" id="CAJQZP010001045">
    <property type="protein sequence ID" value="CAG5013294.1"/>
    <property type="molecule type" value="Genomic_DNA"/>
</dbReference>
<keyword evidence="2" id="KW-1185">Reference proteome</keyword>
<evidence type="ECO:0000313" key="1">
    <source>
        <dbReference type="EMBL" id="CAG5013294.1"/>
    </source>
</evidence>
<proteinExistence type="predicted"/>
<protein>
    <submittedName>
        <fullName evidence="1">(apollo) hypothetical protein</fullName>
    </submittedName>
</protein>
<accession>A0A8S3XD32</accession>
<evidence type="ECO:0000313" key="2">
    <source>
        <dbReference type="Proteomes" id="UP000691718"/>
    </source>
</evidence>
<sequence length="76" mass="8735">MSSKSFDELLVKLQDKLCRNSLRRAPIPPIERLAVTLRFLATGQSYTDLQYSFRIGTSTISLIVNEIRERVARTFC</sequence>
<organism evidence="1 2">
    <name type="scientific">Parnassius apollo</name>
    <name type="common">Apollo butterfly</name>
    <name type="synonym">Papilio apollo</name>
    <dbReference type="NCBI Taxonomy" id="110799"/>
    <lineage>
        <taxon>Eukaryota</taxon>
        <taxon>Metazoa</taxon>
        <taxon>Ecdysozoa</taxon>
        <taxon>Arthropoda</taxon>
        <taxon>Hexapoda</taxon>
        <taxon>Insecta</taxon>
        <taxon>Pterygota</taxon>
        <taxon>Neoptera</taxon>
        <taxon>Endopterygota</taxon>
        <taxon>Lepidoptera</taxon>
        <taxon>Glossata</taxon>
        <taxon>Ditrysia</taxon>
        <taxon>Papilionoidea</taxon>
        <taxon>Papilionidae</taxon>
        <taxon>Parnassiinae</taxon>
        <taxon>Parnassini</taxon>
        <taxon>Parnassius</taxon>
        <taxon>Parnassius</taxon>
    </lineage>
</organism>
<name>A0A8S3XD32_PARAO</name>
<reference evidence="1" key="1">
    <citation type="submission" date="2021-04" db="EMBL/GenBank/DDBJ databases">
        <authorList>
            <person name="Tunstrom K."/>
        </authorList>
    </citation>
    <scope>NUCLEOTIDE SEQUENCE</scope>
</reference>
<dbReference type="OrthoDB" id="1681765at2759"/>
<dbReference type="AlphaFoldDB" id="A0A8S3XD32"/>